<name>A0ACC1SMH6_9HYPO</name>
<comment type="caution">
    <text evidence="1">The sequence shown here is derived from an EMBL/GenBank/DDBJ whole genome shotgun (WGS) entry which is preliminary data.</text>
</comment>
<proteinExistence type="predicted"/>
<reference evidence="1" key="1">
    <citation type="submission" date="2022-08" db="EMBL/GenBank/DDBJ databases">
        <title>Genome Sequence of Fusarium decemcellulare.</title>
        <authorList>
            <person name="Buettner E."/>
        </authorList>
    </citation>
    <scope>NUCLEOTIDE SEQUENCE</scope>
    <source>
        <strain evidence="1">Babe19</strain>
    </source>
</reference>
<gene>
    <name evidence="1" type="ORF">NM208_g3888</name>
</gene>
<accession>A0ACC1SMH6</accession>
<dbReference type="Proteomes" id="UP001148629">
    <property type="component" value="Unassembled WGS sequence"/>
</dbReference>
<evidence type="ECO:0000313" key="2">
    <source>
        <dbReference type="Proteomes" id="UP001148629"/>
    </source>
</evidence>
<organism evidence="1 2">
    <name type="scientific">Fusarium decemcellulare</name>
    <dbReference type="NCBI Taxonomy" id="57161"/>
    <lineage>
        <taxon>Eukaryota</taxon>
        <taxon>Fungi</taxon>
        <taxon>Dikarya</taxon>
        <taxon>Ascomycota</taxon>
        <taxon>Pezizomycotina</taxon>
        <taxon>Sordariomycetes</taxon>
        <taxon>Hypocreomycetidae</taxon>
        <taxon>Hypocreales</taxon>
        <taxon>Nectriaceae</taxon>
        <taxon>Fusarium</taxon>
        <taxon>Fusarium decemcellulare species complex</taxon>
    </lineage>
</organism>
<sequence length="1480" mass="162683">MPNHHPGLDDTGTATVVTDMLHIIAKTICDSAQLRRSRTTRHLDDGRPHGPASASRRQKLAWSLWGKDGCVEQVELFEKLVQELHNLVPPSTEKSEHATSKHVIMEFQFQATRGFLRCARCWLKSNVGFATRREIHAWLGKSSPNDRYQESIQQRVDDTCAWIFDRPSFITWAAPEPMSEPRLLWINGPAGFGKTILCARIVEHLSNSLHTPVAHFFFTSDLESRENPYLALRSWISQIIARDEAAFDHVHKAWEADFDPVASRAAIVKLFKSLIHNVPGCTFIADGLDECAHLSENSTTGGSITSVSRFLSYVIDAVAEADVRVLFVSRDEPEIRHILINDTEECFIEYKIVPEDVRSDTAAFSHSIINRKLSNKSQDLRSTLSQAMTDRCQGQFLWLKMQEESLRRGMNKKRLREVIENTPSGLDRLYEYNWMKITRMGEWERNRAFEILRWVAFARRELTVCEVTEAVLMTQFEELDVDDLPDAVDDDYIKTEIVGLCGPLVEVKVHPDSDFIGHRTVHITHFSVRQYLLGRLPIPSWIQQNHQLQSFYEKSHHTVLAKACLQYLSLLQVWEDQVDQRTQGETLRSYATYSWYPHVEAGFQTNAEIFALSKAFLSKDNPVWHSLFRFFRYRQSPAEFTEQSDQPIITPLQYALGLKWTEMAENLVTRENVNEIGEWGRPAIFLACQKGMADVVAKFLEMGADVATADPDGCTPLGIAAFGGSVDVIKLLLGNGANCAAKNDAGWTALHEAAMRGHAEVCKLLIESGSDMAAATDLGFLPLHTAAGDGQIDVVNLFLEHGADPTTRTNDGLTPLHLASVGGHIQVVDLLLQKGTGTAATDLDGFTPLHLLLASWALQRAGADRAAEVASKLLDEGADMTAKCDDGHTPLIMALTGAPTKVVRVFLERATRDMMTTTALHQGWTPIFLAMHNDNVESARALLERDHDISMTTVVHGYTPLQYASHLGNAGVAKLLLDYGAESTIAAVDNDGATPLRVASIGGHAEVVKVLLEHGAQATVSIVDNFGWPPLCGAATDGYTEVAKLLLDYGAQATTSVAHNDGLTPLYAASCNGHVETVKLLLDHGAQAVISMTDRYGRTPLYAASSNGHAEMVQILLDHGAQASLQIVDEEGWTPLFAASCNGHAQVVQILLEHGAESTIATAAQDGSTPLLAAAMREGDHDDIVGLLLDHGAQTTLQVADEYGWTPLYAASRKGNLHVAKRILGHAAETVHSLLVATTNFGSTPLLSASEDGRAEMVKLLLDYGAETTINIANKGGRRPLDAAAEEGHAEVVKLLLRVPQVDANLENCYGQTPLFFASRLGDAEVVTLLLSQDSVNPDSKDWMGSSPLFSAVVNGHLEVVKLLIGRGAAVEPWAAVGCSLLWWARRAGNLEIIQLLEEKGHKPSVSRSDDVTRYDPPPSDAVSVPFDAEMGWCYVCTLNVQNGQGYYCVECEDTGLLLCAECFDRGFAFCIKSHALVSE</sequence>
<dbReference type="EMBL" id="JANRMS010000274">
    <property type="protein sequence ID" value="KAJ3542835.1"/>
    <property type="molecule type" value="Genomic_DNA"/>
</dbReference>
<keyword evidence="2" id="KW-1185">Reference proteome</keyword>
<evidence type="ECO:0000313" key="1">
    <source>
        <dbReference type="EMBL" id="KAJ3542835.1"/>
    </source>
</evidence>
<protein>
    <submittedName>
        <fullName evidence="1">Uncharacterized protein</fullName>
    </submittedName>
</protein>